<dbReference type="InterPro" id="IPR015424">
    <property type="entry name" value="PyrdxlP-dep_Trfase"/>
</dbReference>
<dbReference type="FunFam" id="3.90.1150.10:FF:000008">
    <property type="entry name" value="Cystathionine gamma-synthase"/>
    <property type="match status" value="1"/>
</dbReference>
<evidence type="ECO:0000256" key="11">
    <source>
        <dbReference type="PIRSR" id="PIRSR001434-2"/>
    </source>
</evidence>
<evidence type="ECO:0000256" key="10">
    <source>
        <dbReference type="ARBA" id="ARBA00049180"/>
    </source>
</evidence>
<dbReference type="CDD" id="cd00614">
    <property type="entry name" value="CGS_like"/>
    <property type="match status" value="1"/>
</dbReference>
<dbReference type="Gene3D" id="3.90.1150.10">
    <property type="entry name" value="Aspartate Aminotransferase, domain 1"/>
    <property type="match status" value="1"/>
</dbReference>
<comment type="caution">
    <text evidence="13">The sequence shown here is derived from an EMBL/GenBank/DDBJ whole genome shotgun (WGS) entry which is preliminary data.</text>
</comment>
<dbReference type="FunFam" id="3.40.640.10:FF:000046">
    <property type="entry name" value="Cystathionine gamma-lyase"/>
    <property type="match status" value="1"/>
</dbReference>
<dbReference type="Gene3D" id="3.40.640.10">
    <property type="entry name" value="Type I PLP-dependent aspartate aminotransferase-like (Major domain)"/>
    <property type="match status" value="1"/>
</dbReference>
<accession>A0A1J4JIY1</accession>
<organism evidence="13 14">
    <name type="scientific">Tritrichomonas foetus</name>
    <dbReference type="NCBI Taxonomy" id="1144522"/>
    <lineage>
        <taxon>Eukaryota</taxon>
        <taxon>Metamonada</taxon>
        <taxon>Parabasalia</taxon>
        <taxon>Tritrichomonadida</taxon>
        <taxon>Tritrichomonadidae</taxon>
        <taxon>Tritrichomonas</taxon>
    </lineage>
</organism>
<comment type="catalytic activity">
    <reaction evidence="10">
        <text>L-methionine + H2O = methanethiol + 2-oxobutanoate + NH4(+)</text>
        <dbReference type="Rhea" id="RHEA:23800"/>
        <dbReference type="ChEBI" id="CHEBI:15377"/>
        <dbReference type="ChEBI" id="CHEBI:16007"/>
        <dbReference type="ChEBI" id="CHEBI:16763"/>
        <dbReference type="ChEBI" id="CHEBI:28938"/>
        <dbReference type="ChEBI" id="CHEBI:57844"/>
        <dbReference type="EC" id="4.4.1.11"/>
    </reaction>
</comment>
<gene>
    <name evidence="13" type="ORF">TRFO_34560</name>
</gene>
<keyword evidence="7 11" id="KW-0663">Pyridoxal phosphate</keyword>
<dbReference type="VEuPathDB" id="TrichDB:TRFO_34560"/>
<dbReference type="OrthoDB" id="3512640at2759"/>
<comment type="cofactor">
    <cofactor evidence="1 12">
        <name>pyridoxal 5'-phosphate</name>
        <dbReference type="ChEBI" id="CHEBI:597326"/>
    </cofactor>
</comment>
<comment type="similarity">
    <text evidence="3">Belongs to the trans-sulfuration enzymes family. L-methionine gamma-lyase subfamily.</text>
</comment>
<dbReference type="InterPro" id="IPR015421">
    <property type="entry name" value="PyrdxlP-dep_Trfase_major"/>
</dbReference>
<dbReference type="PANTHER" id="PTHR11808">
    <property type="entry name" value="TRANS-SULFURATION ENZYME FAMILY MEMBER"/>
    <property type="match status" value="1"/>
</dbReference>
<keyword evidence="14" id="KW-1185">Reference proteome</keyword>
<proteinExistence type="inferred from homology"/>
<dbReference type="InterPro" id="IPR015422">
    <property type="entry name" value="PyrdxlP-dep_Trfase_small"/>
</dbReference>
<feature type="modified residue" description="N6-(pyridoxal phosphate)lysine" evidence="11">
    <location>
        <position position="217"/>
    </location>
</feature>
<sequence length="404" mass="44179">MEAICPNIDWDMDDMTFATKCIHGNPQHDQFGAVIPPIYQTTTFQFKNSDAGEKLFTGKEEGFFYSRMGNPTVANLEGKIAKLEGAEACCATSSGMGAISSTMLSLLKAGDHLIADETLYGCTLELFHEIQKFGIEVTFIDMAIPGEVTKTLKPNTKMIYFETPANPTLKIVDIERVCKEAHAQEGILAVTDNTFCSPVVTNPIQFGVDVVIHSASKYLNGHSDVLAGVVCGKKCIIDQIRCHGLKIFTGSVLSAIDAFLIIRGLMTLELRVKMASQNAQQVAEFLDCHPAVEKIYYPGLKSHTDHEIAKKQMKTYGSMVTFELKKGLEGGKKFLNHLHILHLAVSLGGCESLIQHPASMTHACCTKEERRAAGVTDGMIRFSVGIEGVEDIIADLKQALDMLL</sequence>
<dbReference type="InterPro" id="IPR000277">
    <property type="entry name" value="Cys/Met-Metab_PyrdxlP-dep_enz"/>
</dbReference>
<dbReference type="NCBIfam" id="TIGR01328">
    <property type="entry name" value="met_gam_lyase"/>
    <property type="match status" value="1"/>
</dbReference>
<evidence type="ECO:0000256" key="6">
    <source>
        <dbReference type="ARBA" id="ARBA00019040"/>
    </source>
</evidence>
<evidence type="ECO:0000256" key="7">
    <source>
        <dbReference type="ARBA" id="ARBA00022898"/>
    </source>
</evidence>
<name>A0A1J4JIY1_9EUKA</name>
<evidence type="ECO:0000256" key="4">
    <source>
        <dbReference type="ARBA" id="ARBA00012085"/>
    </source>
</evidence>
<comment type="pathway">
    <text evidence="2">Amino-acid biosynthesis; L-cysteine biosynthesis; L-cysteine from L-homocysteine and L-serine: step 2/2.</text>
</comment>
<dbReference type="InterPro" id="IPR006237">
    <property type="entry name" value="L-Met_gamma_lys"/>
</dbReference>
<dbReference type="Pfam" id="PF01053">
    <property type="entry name" value="Cys_Met_Meta_PP"/>
    <property type="match status" value="1"/>
</dbReference>
<dbReference type="GO" id="GO:0018826">
    <property type="term" value="F:methionine gamma-lyase activity"/>
    <property type="evidence" value="ECO:0007669"/>
    <property type="project" value="UniProtKB-EC"/>
</dbReference>
<dbReference type="GO" id="GO:0005737">
    <property type="term" value="C:cytoplasm"/>
    <property type="evidence" value="ECO:0007669"/>
    <property type="project" value="TreeGrafter"/>
</dbReference>
<dbReference type="EMBL" id="MLAK01001024">
    <property type="protein sequence ID" value="OHS99110.1"/>
    <property type="molecule type" value="Genomic_DNA"/>
</dbReference>
<dbReference type="GO" id="GO:0019346">
    <property type="term" value="P:transsulfuration"/>
    <property type="evidence" value="ECO:0007669"/>
    <property type="project" value="InterPro"/>
</dbReference>
<evidence type="ECO:0000256" key="1">
    <source>
        <dbReference type="ARBA" id="ARBA00001933"/>
    </source>
</evidence>
<protein>
    <recommendedName>
        <fullName evidence="6">L-methionine gamma-lyase</fullName>
        <ecNumber evidence="4">4.4.1.1</ecNumber>
        <ecNumber evidence="5">4.4.1.11</ecNumber>
    </recommendedName>
    <alternativeName>
        <fullName evidence="9">Gamma-cystathionase</fullName>
    </alternativeName>
</protein>
<dbReference type="EC" id="4.4.1.11" evidence="5"/>
<dbReference type="EC" id="4.4.1.1" evidence="4"/>
<dbReference type="AlphaFoldDB" id="A0A1J4JIY1"/>
<evidence type="ECO:0000313" key="13">
    <source>
        <dbReference type="EMBL" id="OHS99110.1"/>
    </source>
</evidence>
<dbReference type="RefSeq" id="XP_068352247.1">
    <property type="nucleotide sequence ID" value="XM_068509729.1"/>
</dbReference>
<evidence type="ECO:0000256" key="8">
    <source>
        <dbReference type="ARBA" id="ARBA00023239"/>
    </source>
</evidence>
<evidence type="ECO:0000256" key="12">
    <source>
        <dbReference type="RuleBase" id="RU362118"/>
    </source>
</evidence>
<evidence type="ECO:0000256" key="5">
    <source>
        <dbReference type="ARBA" id="ARBA00012222"/>
    </source>
</evidence>
<reference evidence="13" key="1">
    <citation type="submission" date="2016-10" db="EMBL/GenBank/DDBJ databases">
        <authorList>
            <person name="Benchimol M."/>
            <person name="Almeida L.G."/>
            <person name="Vasconcelos A.T."/>
            <person name="Perreira-Neves A."/>
            <person name="Rosa I.A."/>
            <person name="Tasca T."/>
            <person name="Bogo M.R."/>
            <person name="de Souza W."/>
        </authorList>
    </citation>
    <scope>NUCLEOTIDE SEQUENCE [LARGE SCALE GENOMIC DNA]</scope>
    <source>
        <strain evidence="13">K</strain>
    </source>
</reference>
<evidence type="ECO:0000313" key="14">
    <source>
        <dbReference type="Proteomes" id="UP000179807"/>
    </source>
</evidence>
<evidence type="ECO:0000256" key="2">
    <source>
        <dbReference type="ARBA" id="ARBA00005038"/>
    </source>
</evidence>
<dbReference type="Proteomes" id="UP000179807">
    <property type="component" value="Unassembled WGS sequence"/>
</dbReference>
<evidence type="ECO:0000256" key="9">
    <source>
        <dbReference type="ARBA" id="ARBA00029853"/>
    </source>
</evidence>
<dbReference type="SUPFAM" id="SSF53383">
    <property type="entry name" value="PLP-dependent transferases"/>
    <property type="match status" value="1"/>
</dbReference>
<evidence type="ECO:0000256" key="3">
    <source>
        <dbReference type="ARBA" id="ARBA00008667"/>
    </source>
</evidence>
<dbReference type="PANTHER" id="PTHR11808:SF80">
    <property type="entry name" value="CYSTATHIONINE GAMMA-LYASE"/>
    <property type="match status" value="1"/>
</dbReference>
<dbReference type="GO" id="GO:0030170">
    <property type="term" value="F:pyridoxal phosphate binding"/>
    <property type="evidence" value="ECO:0007669"/>
    <property type="project" value="InterPro"/>
</dbReference>
<dbReference type="GeneID" id="94844433"/>
<keyword evidence="8" id="KW-0456">Lyase</keyword>
<dbReference type="PIRSF" id="PIRSF001434">
    <property type="entry name" value="CGS"/>
    <property type="match status" value="1"/>
</dbReference>